<dbReference type="RefSeq" id="WP_080503006.1">
    <property type="nucleotide sequence ID" value="NZ_AP019780.1"/>
</dbReference>
<dbReference type="Proteomes" id="UP000300067">
    <property type="component" value="Chromosome"/>
</dbReference>
<dbReference type="GeneID" id="31593163"/>
<dbReference type="EMBL" id="CP042908">
    <property type="protein sequence ID" value="QIB92769.1"/>
    <property type="molecule type" value="Genomic_DNA"/>
</dbReference>
<evidence type="ECO:0000313" key="1">
    <source>
        <dbReference type="EMBL" id="QCR17465.1"/>
    </source>
</evidence>
<reference evidence="2 4" key="2">
    <citation type="journal article" date="2020" name="Environ. Microbiol. Rep.">
        <title>Redox cycling of Fe(II) and Fe(III) in magnetite accelerates aceticlastic methanogenesis by Methanosarcina mazei.</title>
        <authorList>
            <person name="Wang H."/>
            <person name="Byrne J.M."/>
            <person name="Liu P."/>
            <person name="Liu J."/>
            <person name="Dong X."/>
            <person name="Lu Y."/>
        </authorList>
    </citation>
    <scope>NUCLEOTIDE SEQUENCE [LARGE SCALE GENOMIC DNA]</scope>
    <source>
        <strain evidence="2">Zm-15</strain>
        <strain evidence="4">zm-15</strain>
    </source>
</reference>
<name>A0A4P8R8Y3_METMZ</name>
<protein>
    <submittedName>
        <fullName evidence="1">Uncharacterized protein</fullName>
    </submittedName>
</protein>
<proteinExistence type="predicted"/>
<organism evidence="1 3">
    <name type="scientific">Methanosarcina mazei</name>
    <name type="common">Methanosarcina frisia</name>
    <dbReference type="NCBI Taxonomy" id="2209"/>
    <lineage>
        <taxon>Archaea</taxon>
        <taxon>Methanobacteriati</taxon>
        <taxon>Methanobacteriota</taxon>
        <taxon>Stenosarchaea group</taxon>
        <taxon>Methanomicrobia</taxon>
        <taxon>Methanosarcinales</taxon>
        <taxon>Methanosarcinaceae</taxon>
        <taxon>Methanosarcina</taxon>
    </lineage>
</organism>
<reference evidence="1 3" key="1">
    <citation type="submission" date="2018-05" db="EMBL/GenBank/DDBJ databases">
        <title>Methanosarcina gilichinskyana sp. nov., a novel methanogenic archaeon isolated from Holocene permafrost, North East Russia.</title>
        <authorList>
            <person name="Oshurkova V."/>
            <person name="Meer M."/>
            <person name="Bochkareva O."/>
            <person name="Shcherbakova V."/>
        </authorList>
    </citation>
    <scope>NUCLEOTIDE SEQUENCE [LARGE SCALE GENOMIC DNA]</scope>
    <source>
        <strain evidence="1 3">JL01</strain>
    </source>
</reference>
<evidence type="ECO:0000313" key="4">
    <source>
        <dbReference type="Proteomes" id="UP000467371"/>
    </source>
</evidence>
<accession>A0A4P8R8Y3</accession>
<sequence>MTNGNPVKFNFPKNANAIVYLSFDSRRPLARQQPFLRNAKKQIHAYPGFTRR</sequence>
<evidence type="ECO:0000313" key="2">
    <source>
        <dbReference type="EMBL" id="QIB92769.1"/>
    </source>
</evidence>
<gene>
    <name evidence="1" type="ORF">DKM28_16940</name>
    <name evidence="2" type="ORF">FQU78_06865</name>
</gene>
<evidence type="ECO:0000313" key="3">
    <source>
        <dbReference type="Proteomes" id="UP000300067"/>
    </source>
</evidence>
<dbReference type="Proteomes" id="UP000467371">
    <property type="component" value="Chromosome"/>
</dbReference>
<dbReference type="AlphaFoldDB" id="A0A4P8R8Y3"/>
<dbReference type="EMBL" id="CP029709">
    <property type="protein sequence ID" value="QCR17465.1"/>
    <property type="molecule type" value="Genomic_DNA"/>
</dbReference>